<gene>
    <name evidence="3" type="primary">U14</name>
</gene>
<feature type="compositionally biased region" description="Pro residues" evidence="2">
    <location>
        <begin position="502"/>
        <end position="515"/>
    </location>
</feature>
<feature type="region of interest" description="Disordered" evidence="2">
    <location>
        <begin position="434"/>
        <end position="463"/>
    </location>
</feature>
<sequence length="566" mass="63625">MDSGRVPLQDMLREQDFAFLMSLVTPESLTAIANVVEQPPLTARQLSELFVELTAGLNVHHSVASLIQHGISVISCMLHLVQNFQCYGPLSSCTFERVRNSQRRYLATEFARNVTSSMDTIRLWLLQDFVSDAQYETIVNSILTAATEFAGADVVYAEELAGTGLFDHMSGFYQCPLYVRPVDLTQYSRSLRTVTQDTDVPLILATDSYDTTPNIINDILFLMSIKHMAYKWRSLLTDQITWLSFRADQLVDQMVLVGIQIPPCMKYVCNIMETVSEIRTFDPFNGPAPQGGGDRASLRQGPEDIDPSEKLQNMVYIYTRSFFSFIRHMLERMPGVHVDLDYSRYRLSTWRNHDRYTVLQSGSQGGAFGTCGVPCLEDPDMFCEEPCQPPRLFYPVYDQYTHTTTDEQDRMNTNVVRSYMGNYKDIHELLEEARGAQGAQSSQQQPARQLGPSTSQGTRGPQSVMDALSTRFSGMFPSTSTAMPAGYDLQRQRQAALSRFPPPDARLLALPPPQGPQQSVLPQHPGGAQGGGGNRPFNLDTENIRRLREAAQNVTNQRGLRRPPRE</sequence>
<proteinExistence type="predicted"/>
<protein>
    <submittedName>
        <fullName evidence="3">Protein U14</fullName>
    </submittedName>
</protein>
<feature type="region of interest" description="Disordered" evidence="2">
    <location>
        <begin position="502"/>
        <end position="566"/>
    </location>
</feature>
<reference evidence="4" key="1">
    <citation type="journal article" date="2009" name="Vet. Pathol.">
        <title>Clinico-pathologic features of fatal disease attributed to new variants of endotheliotropic herpesviruses in two Asian elephants (Elephas maximus).</title>
        <authorList>
            <person name="Garner M.M."/>
            <person name="Helmick K."/>
            <person name="Ochsenreiter J."/>
            <person name="Richman L.K."/>
            <person name="Latimer E."/>
            <person name="Wise A.G."/>
            <person name="Maes R.K."/>
            <person name="Kiupel M."/>
            <person name="Nordhausen R.W."/>
            <person name="Zong J.C."/>
            <person name="Hayward G.S."/>
        </authorList>
    </citation>
    <scope>NUCLEOTIDE SEQUENCE [LARGE SCALE GENOMIC DNA]</scope>
</reference>
<comment type="subcellular location">
    <subcellularLocation>
        <location evidence="1">Host cell</location>
    </subcellularLocation>
</comment>
<accession>A0A0S1TQZ0</accession>
<reference evidence="4" key="2">
    <citation type="journal article" date="2011" name="Vet. Microbiol.">
        <title>Detection and evaluation of novel herpesviruses in routine and pathological samples from Asian and African elephants: identification of two new probosciviruses (EEHV5 and EEHV6) and two new gammaherpesviruses (EGHV3B and EGHV5).</title>
        <authorList>
            <person name="Latimer E"/>
            <person name="Zong JC"/>
            <person name="Heaggans SY"/>
            <person name="Richman LK"/>
            <person name="Hayward GS."/>
        </authorList>
    </citation>
    <scope>NUCLEOTIDE SEQUENCE [LARGE SCALE GENOMIC DNA]</scope>
</reference>
<keyword evidence="4" id="KW-1185">Reference proteome</keyword>
<feature type="compositionally biased region" description="Polar residues" evidence="2">
    <location>
        <begin position="451"/>
        <end position="461"/>
    </location>
</feature>
<dbReference type="GO" id="GO:0043657">
    <property type="term" value="C:host cell"/>
    <property type="evidence" value="ECO:0007669"/>
    <property type="project" value="UniProtKB-SubCell"/>
</dbReference>
<evidence type="ECO:0000313" key="3">
    <source>
        <dbReference type="EMBL" id="ALM25969.1"/>
    </source>
</evidence>
<evidence type="ECO:0000313" key="4">
    <source>
        <dbReference type="Proteomes" id="UP000161618"/>
    </source>
</evidence>
<dbReference type="Pfam" id="PF04637">
    <property type="entry name" value="Herpes_pp85"/>
    <property type="match status" value="1"/>
</dbReference>
<dbReference type="GeneID" id="26196558"/>
<organism evidence="3 4">
    <name type="scientific">Elephant endotheliotropic herpesvirus 4</name>
    <dbReference type="NCBI Taxonomy" id="548914"/>
    <lineage>
        <taxon>Viruses</taxon>
        <taxon>Duplodnaviria</taxon>
        <taxon>Heunggongvirae</taxon>
        <taxon>Peploviricota</taxon>
        <taxon>Herviviricetes</taxon>
        <taxon>Herpesvirales</taxon>
        <taxon>Orthoherpesviridae</taxon>
        <taxon>Betaherpesvirinae</taxon>
        <taxon>Proboscivirus</taxon>
    </lineage>
</organism>
<evidence type="ECO:0000256" key="2">
    <source>
        <dbReference type="SAM" id="MobiDB-lite"/>
    </source>
</evidence>
<feature type="compositionally biased region" description="Low complexity" evidence="2">
    <location>
        <begin position="435"/>
        <end position="449"/>
    </location>
</feature>
<reference evidence="4" key="3">
    <citation type="journal article" date="2014" name="J. Virol.">
        <title>Comparative genome analysis of four elephant endotheliotropic herpesviruses, EEHV3, EEHV4, EEHV5, and EEHV6, from cases of hemorrhagic disease or viremia.</title>
        <authorList>
            <person name="Zong JC"/>
            <person name="Latimer EM"/>
            <person name="Long SY"/>
            <person name="Richman LK"/>
            <person name="Heaggans SY"/>
            <person name="Hayward GS."/>
        </authorList>
    </citation>
    <scope>NUCLEOTIDE SEQUENCE [LARGE SCALE GENOMIC DNA]</scope>
</reference>
<reference evidence="3 4" key="4">
    <citation type="journal article" date="2016" name="MSphere">
        <title>Complete Genome Sequence of Elephant Endotheliotropic Herpesvirus 4, the First Example of a GC-Rich Branch Proboscivirus.</title>
        <authorList>
            <person name="Ling P.D."/>
            <person name="Long S.Y."/>
            <person name="Fuery A."/>
            <person name="Peng R.S."/>
            <person name="Heaggans S.Y."/>
            <person name="Qin X."/>
            <person name="Worley K.C."/>
            <person name="Dugan S."/>
            <person name="Hayward G.S."/>
        </authorList>
    </citation>
    <scope>NUCLEOTIDE SEQUENCE [LARGE SCALE GENOMIC DNA]</scope>
    <source>
        <strain evidence="3">North American NAP69</strain>
    </source>
</reference>
<evidence type="ECO:0000256" key="1">
    <source>
        <dbReference type="ARBA" id="ARBA00004340"/>
    </source>
</evidence>
<reference evidence="3 4" key="5">
    <citation type="journal article" date="2016" name="MSphere">
        <title>Comparison of the Gene Coding Contents and Other Unusual Features of the GC-Rich and AT-Rich Branch Probosciviruses.</title>
        <authorList>
            <person name="Ling P.D."/>
            <person name="Long S.Y."/>
            <person name="Zong J.C."/>
            <person name="Heaggans S.Y."/>
            <person name="Qin X."/>
            <person name="Hayward G.S."/>
        </authorList>
    </citation>
    <scope>NUCLEOTIDE SEQUENCE [LARGE SCALE GENOMIC DNA]</scope>
    <source>
        <strain evidence="3">North American NAP69</strain>
    </source>
</reference>
<dbReference type="InterPro" id="IPR006731">
    <property type="entry name" value="Herpes_pp85"/>
</dbReference>
<name>A0A0S1TQZ0_9BETA</name>
<dbReference type="Proteomes" id="UP000161618">
    <property type="component" value="Segment"/>
</dbReference>
<dbReference type="RefSeq" id="YP_009179286.1">
    <property type="nucleotide sequence ID" value="NC_028379.1"/>
</dbReference>
<feature type="region of interest" description="Disordered" evidence="2">
    <location>
        <begin position="283"/>
        <end position="304"/>
    </location>
</feature>
<dbReference type="KEGG" id="vg:26196558"/>
<dbReference type="EMBL" id="KT832477">
    <property type="protein sequence ID" value="ALM25969.1"/>
    <property type="molecule type" value="Genomic_DNA"/>
</dbReference>